<gene>
    <name evidence="1" type="ORF">EIKCOROL_02424</name>
</gene>
<reference evidence="1 2" key="1">
    <citation type="submission" date="2009-01" db="EMBL/GenBank/DDBJ databases">
        <authorList>
            <person name="Fulton L."/>
            <person name="Clifton S."/>
            <person name="Chinwalla A.T."/>
            <person name="Mitreva M."/>
            <person name="Sodergren E."/>
            <person name="Weinstock G."/>
            <person name="Clifton S."/>
            <person name="Dooling D.J."/>
            <person name="Fulton B."/>
            <person name="Minx P."/>
            <person name="Pepin K.H."/>
            <person name="Johnson M."/>
            <person name="Bhonagiri V."/>
            <person name="Nash W.E."/>
            <person name="Mardis E.R."/>
            <person name="Wilson R.K."/>
        </authorList>
    </citation>
    <scope>NUCLEOTIDE SEQUENCE [LARGE SCALE GENOMIC DNA]</scope>
    <source>
        <strain evidence="1 2">ATCC 23834</strain>
    </source>
</reference>
<dbReference type="Proteomes" id="UP000005837">
    <property type="component" value="Unassembled WGS sequence"/>
</dbReference>
<organism evidence="1 2">
    <name type="scientific">Eikenella corrodens ATCC 23834</name>
    <dbReference type="NCBI Taxonomy" id="546274"/>
    <lineage>
        <taxon>Bacteria</taxon>
        <taxon>Pseudomonadati</taxon>
        <taxon>Pseudomonadota</taxon>
        <taxon>Betaproteobacteria</taxon>
        <taxon>Neisseriales</taxon>
        <taxon>Neisseriaceae</taxon>
        <taxon>Eikenella</taxon>
    </lineage>
</organism>
<proteinExistence type="predicted"/>
<accession>C0DYG0</accession>
<sequence length="42" mass="4713">MQKTTSPPVNHEKLRYIPLLPLTRCLQKNYNSALAGMVSANI</sequence>
<dbReference type="HOGENOM" id="CLU_3250818_0_0_4"/>
<evidence type="ECO:0000313" key="1">
    <source>
        <dbReference type="EMBL" id="EEG23017.1"/>
    </source>
</evidence>
<dbReference type="AlphaFoldDB" id="C0DYG0"/>
<name>C0DYG0_EIKCO</name>
<dbReference type="EMBL" id="ACEA01000052">
    <property type="protein sequence ID" value="EEG23017.1"/>
    <property type="molecule type" value="Genomic_DNA"/>
</dbReference>
<comment type="caution">
    <text evidence="1">The sequence shown here is derived from an EMBL/GenBank/DDBJ whole genome shotgun (WGS) entry which is preliminary data.</text>
</comment>
<protein>
    <submittedName>
        <fullName evidence="1">Uncharacterized protein</fullName>
    </submittedName>
</protein>
<evidence type="ECO:0000313" key="2">
    <source>
        <dbReference type="Proteomes" id="UP000005837"/>
    </source>
</evidence>